<evidence type="ECO:0000256" key="1">
    <source>
        <dbReference type="SAM" id="SignalP"/>
    </source>
</evidence>
<keyword evidence="1" id="KW-0732">Signal</keyword>
<dbReference type="Proteomes" id="UP001247754">
    <property type="component" value="Unassembled WGS sequence"/>
</dbReference>
<reference evidence="2 3" key="1">
    <citation type="submission" date="2023-09" db="EMBL/GenBank/DDBJ databases">
        <title>Xinfangfangia sedmenti sp. nov., isolated the sedment.</title>
        <authorList>
            <person name="Xu L."/>
        </authorList>
    </citation>
    <scope>NUCLEOTIDE SEQUENCE [LARGE SCALE GENOMIC DNA]</scope>
    <source>
        <strain evidence="2 3">LG-4</strain>
    </source>
</reference>
<feature type="chain" id="PRO_5045528169" evidence="1">
    <location>
        <begin position="23"/>
        <end position="125"/>
    </location>
</feature>
<dbReference type="InterPro" id="IPR047726">
    <property type="entry name" value="CsgH_dom"/>
</dbReference>
<dbReference type="Gene3D" id="2.60.40.2420">
    <property type="match status" value="1"/>
</dbReference>
<proteinExistence type="predicted"/>
<sequence>MRGFGRIACAAAGLAVAGAAWAGPPPVVPVIELTPGEGTLRIEGFVQGAGQGAGATVTATLGITHAGAGGGSTIRQSRRIALDGSRAAIGATSIGFGPESYLNVELVVEADGAVIARSQTEIGRR</sequence>
<comment type="caution">
    <text evidence="2">The sequence shown here is derived from an EMBL/GenBank/DDBJ whole genome shotgun (WGS) entry which is preliminary data.</text>
</comment>
<organism evidence="2 3">
    <name type="scientific">Ruixingdingia sedimenti</name>
    <dbReference type="NCBI Taxonomy" id="3073604"/>
    <lineage>
        <taxon>Bacteria</taxon>
        <taxon>Pseudomonadati</taxon>
        <taxon>Pseudomonadota</taxon>
        <taxon>Alphaproteobacteria</taxon>
        <taxon>Rhodobacterales</taxon>
        <taxon>Paracoccaceae</taxon>
        <taxon>Ruixingdingia</taxon>
    </lineage>
</organism>
<dbReference type="InterPro" id="IPR053722">
    <property type="entry name" value="Curli_assembly_CsgC/AgfC"/>
</dbReference>
<protein>
    <submittedName>
        <fullName evidence="2">Curli-like amyloid fiber formation chaperone CsgH</fullName>
    </submittedName>
</protein>
<feature type="signal peptide" evidence="1">
    <location>
        <begin position="1"/>
        <end position="22"/>
    </location>
</feature>
<gene>
    <name evidence="2" type="primary">csgH</name>
    <name evidence="2" type="ORF">RGD00_11360</name>
</gene>
<evidence type="ECO:0000313" key="2">
    <source>
        <dbReference type="EMBL" id="MDR5653208.1"/>
    </source>
</evidence>
<dbReference type="NCBIfam" id="NF041112">
    <property type="entry name" value="chap_CsgH_alph"/>
    <property type="match status" value="1"/>
</dbReference>
<evidence type="ECO:0000313" key="3">
    <source>
        <dbReference type="Proteomes" id="UP001247754"/>
    </source>
</evidence>
<keyword evidence="3" id="KW-1185">Reference proteome</keyword>
<dbReference type="EMBL" id="JAVKPH010000011">
    <property type="protein sequence ID" value="MDR5653208.1"/>
    <property type="molecule type" value="Genomic_DNA"/>
</dbReference>
<accession>A0ABU1F8K1</accession>
<name>A0ABU1F8K1_9RHOB</name>
<dbReference type="RefSeq" id="WP_310457450.1">
    <property type="nucleotide sequence ID" value="NZ_JAVKPH010000011.1"/>
</dbReference>